<evidence type="ECO:0008006" key="3">
    <source>
        <dbReference type="Google" id="ProtNLM"/>
    </source>
</evidence>
<dbReference type="Proteomes" id="UP000247612">
    <property type="component" value="Unassembled WGS sequence"/>
</dbReference>
<dbReference type="EMBL" id="QJKH01000010">
    <property type="protein sequence ID" value="PXX77555.1"/>
    <property type="molecule type" value="Genomic_DNA"/>
</dbReference>
<accession>A0A318KPA1</accession>
<evidence type="ECO:0000313" key="1">
    <source>
        <dbReference type="EMBL" id="PXX77555.1"/>
    </source>
</evidence>
<reference evidence="1 2" key="1">
    <citation type="submission" date="2018-05" db="EMBL/GenBank/DDBJ databases">
        <title>Genomic Encyclopedia of Type Strains, Phase IV (KMG-IV): sequencing the most valuable type-strain genomes for metagenomic binning, comparative biology and taxonomic classification.</title>
        <authorList>
            <person name="Goeker M."/>
        </authorList>
    </citation>
    <scope>NUCLEOTIDE SEQUENCE [LARGE SCALE GENOMIC DNA]</scope>
    <source>
        <strain evidence="1 2">JC118</strain>
    </source>
</reference>
<organism evidence="1 2">
    <name type="scientific">Dielma fastidiosa</name>
    <dbReference type="NCBI Taxonomy" id="1034346"/>
    <lineage>
        <taxon>Bacteria</taxon>
        <taxon>Bacillati</taxon>
        <taxon>Bacillota</taxon>
        <taxon>Erysipelotrichia</taxon>
        <taxon>Erysipelotrichales</taxon>
        <taxon>Erysipelotrichaceae</taxon>
        <taxon>Dielma</taxon>
    </lineage>
</organism>
<keyword evidence="2" id="KW-1185">Reference proteome</keyword>
<sequence>MSDSMVTQSGERVTPLACDEKQIHIEDIAHALSQLCRANGHTKYFYSVGQHCINCALEAKARGFGKQLQLTALLHDASEAYMADLIRPIKQQMPKYCEAEDQLLAVILKKYGLDPELPASIKMIDDAMLAAEFKDLVGPELIEYQAELITEPDLKEKTCSEIKQTYLKLFQELTQ</sequence>
<evidence type="ECO:0000313" key="2">
    <source>
        <dbReference type="Proteomes" id="UP000247612"/>
    </source>
</evidence>
<dbReference type="AlphaFoldDB" id="A0A318KPA1"/>
<comment type="caution">
    <text evidence="1">The sequence shown here is derived from an EMBL/GenBank/DDBJ whole genome shotgun (WGS) entry which is preliminary data.</text>
</comment>
<dbReference type="Gene3D" id="1.10.3210.10">
    <property type="entry name" value="Hypothetical protein af1432"/>
    <property type="match status" value="1"/>
</dbReference>
<proteinExistence type="predicted"/>
<protein>
    <recommendedName>
        <fullName evidence="3">Phosphohydrolase</fullName>
    </recommendedName>
</protein>
<gene>
    <name evidence="1" type="ORF">DES51_110105</name>
</gene>
<dbReference type="RefSeq" id="WP_022937690.1">
    <property type="nucleotide sequence ID" value="NZ_CABKRQ010000003.1"/>
</dbReference>
<dbReference type="STRING" id="1034346.GCA_000313565_01383"/>
<dbReference type="SUPFAM" id="SSF109604">
    <property type="entry name" value="HD-domain/PDEase-like"/>
    <property type="match status" value="1"/>
</dbReference>
<name>A0A318KPA1_9FIRM</name>